<sequence>MVTSKFFYIMELKMKRYMAVIFGFSLLFWSHSVMAQTNPVPDVTNWKVVNTSRIELRISDCASIYLGLETEYSNPTVPGDFVRIVSRHIPVTVSKCRDFNERLASETVAEEYSRQEEQDLLNERTKQSDPFLYLEWKTDKDPVTGHDRLSSDVLLGIMAPDGNWLVTKNEKALVEFMTENVGNGKTRNIFSGAEFRVGGIYHILRANRSDIIRLLEGGS</sequence>
<name>A0A1F8F3E8_9BACT</name>
<dbReference type="Proteomes" id="UP000176834">
    <property type="component" value="Unassembled WGS sequence"/>
</dbReference>
<feature type="chain" id="PRO_5009535465" evidence="1">
    <location>
        <begin position="36"/>
        <end position="219"/>
    </location>
</feature>
<organism evidence="2 3">
    <name type="scientific">Candidatus Yanofskybacteria bacterium RIFCSPHIGHO2_02_FULL_38_22b</name>
    <dbReference type="NCBI Taxonomy" id="1802673"/>
    <lineage>
        <taxon>Bacteria</taxon>
        <taxon>Candidatus Yanofskyibacteriota</taxon>
    </lineage>
</organism>
<comment type="caution">
    <text evidence="2">The sequence shown here is derived from an EMBL/GenBank/DDBJ whole genome shotgun (WGS) entry which is preliminary data.</text>
</comment>
<evidence type="ECO:0000256" key="1">
    <source>
        <dbReference type="SAM" id="SignalP"/>
    </source>
</evidence>
<dbReference type="EMBL" id="MGJN01000003">
    <property type="protein sequence ID" value="OGN07653.1"/>
    <property type="molecule type" value="Genomic_DNA"/>
</dbReference>
<gene>
    <name evidence="2" type="ORF">A3B86_02335</name>
</gene>
<dbReference type="AlphaFoldDB" id="A0A1F8F3E8"/>
<evidence type="ECO:0000313" key="2">
    <source>
        <dbReference type="EMBL" id="OGN07653.1"/>
    </source>
</evidence>
<accession>A0A1F8F3E8</accession>
<protein>
    <submittedName>
        <fullName evidence="2">Uncharacterized protein</fullName>
    </submittedName>
</protein>
<reference evidence="2 3" key="1">
    <citation type="journal article" date="2016" name="Nat. Commun.">
        <title>Thousands of microbial genomes shed light on interconnected biogeochemical processes in an aquifer system.</title>
        <authorList>
            <person name="Anantharaman K."/>
            <person name="Brown C.T."/>
            <person name="Hug L.A."/>
            <person name="Sharon I."/>
            <person name="Castelle C.J."/>
            <person name="Probst A.J."/>
            <person name="Thomas B.C."/>
            <person name="Singh A."/>
            <person name="Wilkins M.J."/>
            <person name="Karaoz U."/>
            <person name="Brodie E.L."/>
            <person name="Williams K.H."/>
            <person name="Hubbard S.S."/>
            <person name="Banfield J.F."/>
        </authorList>
    </citation>
    <scope>NUCLEOTIDE SEQUENCE [LARGE SCALE GENOMIC DNA]</scope>
</reference>
<evidence type="ECO:0000313" key="3">
    <source>
        <dbReference type="Proteomes" id="UP000176834"/>
    </source>
</evidence>
<keyword evidence="1" id="KW-0732">Signal</keyword>
<proteinExistence type="predicted"/>
<feature type="signal peptide" evidence="1">
    <location>
        <begin position="1"/>
        <end position="35"/>
    </location>
</feature>